<dbReference type="EMBL" id="CYXM01000003">
    <property type="protein sequence ID" value="CUM86047.1"/>
    <property type="molecule type" value="Genomic_DNA"/>
</dbReference>
<name>A0A173S8A4_9FIRM</name>
<accession>A0A173S8A4</accession>
<gene>
    <name evidence="3" type="ORF">ERS852580_00880</name>
</gene>
<feature type="domain" description="Peptidase C39-like" evidence="2">
    <location>
        <begin position="141"/>
        <end position="274"/>
    </location>
</feature>
<keyword evidence="1" id="KW-0472">Membrane</keyword>
<proteinExistence type="predicted"/>
<evidence type="ECO:0000259" key="2">
    <source>
        <dbReference type="Pfam" id="PF13529"/>
    </source>
</evidence>
<reference evidence="3 4" key="1">
    <citation type="submission" date="2015-09" db="EMBL/GenBank/DDBJ databases">
        <authorList>
            <consortium name="Pathogen Informatics"/>
        </authorList>
    </citation>
    <scope>NUCLEOTIDE SEQUENCE [LARGE SCALE GENOMIC DNA]</scope>
    <source>
        <strain evidence="3 4">2789STDY5834968</strain>
    </source>
</reference>
<dbReference type="Gene3D" id="3.90.70.10">
    <property type="entry name" value="Cysteine proteinases"/>
    <property type="match status" value="1"/>
</dbReference>
<sequence length="300" mass="33950">MDMTQNKCCRHGESLRRRRRRRRKILRFIIFSCSIIAVAVFVAVGSRMIRSGDGRTNKYDVEAGNNTYDNAVIENSKISEKNKIQNNQSMLDDIMNSTQYPKQLKDLALKNEEVLEFVYDYPAEHVKKHTIDLTEEASMDSVPLFVQWDKRWGYEKYSGNFFAASGCGPTTLSMVVVYLTHNREASPIAVAKYSKEAGYSVDGSGSSWTLISEGCMHYGVKAKTVALDESRMKAELDEGHPIVVNVGPGDFTDTGHFMVITGYDDEGFSINDPNSIEKSGKRWLFRNISSQIRAVWSMYV</sequence>
<keyword evidence="1" id="KW-0812">Transmembrane</keyword>
<dbReference type="AlphaFoldDB" id="A0A173S8A4"/>
<protein>
    <submittedName>
        <fullName evidence="3">Peptidase C39 family</fullName>
    </submittedName>
</protein>
<dbReference type="Proteomes" id="UP000095673">
    <property type="component" value="Unassembled WGS sequence"/>
</dbReference>
<dbReference type="InterPro" id="IPR038765">
    <property type="entry name" value="Papain-like_cys_pep_sf"/>
</dbReference>
<organism evidence="3 4">
    <name type="scientific">Agathobacter rectalis</name>
    <dbReference type="NCBI Taxonomy" id="39491"/>
    <lineage>
        <taxon>Bacteria</taxon>
        <taxon>Bacillati</taxon>
        <taxon>Bacillota</taxon>
        <taxon>Clostridia</taxon>
        <taxon>Lachnospirales</taxon>
        <taxon>Lachnospiraceae</taxon>
        <taxon>Agathobacter</taxon>
    </lineage>
</organism>
<evidence type="ECO:0000256" key="1">
    <source>
        <dbReference type="SAM" id="Phobius"/>
    </source>
</evidence>
<evidence type="ECO:0000313" key="4">
    <source>
        <dbReference type="Proteomes" id="UP000095673"/>
    </source>
</evidence>
<dbReference type="SUPFAM" id="SSF54001">
    <property type="entry name" value="Cysteine proteinases"/>
    <property type="match status" value="1"/>
</dbReference>
<dbReference type="Pfam" id="PF13529">
    <property type="entry name" value="Peptidase_C39_2"/>
    <property type="match status" value="1"/>
</dbReference>
<evidence type="ECO:0000313" key="3">
    <source>
        <dbReference type="EMBL" id="CUM86047.1"/>
    </source>
</evidence>
<feature type="transmembrane region" description="Helical" evidence="1">
    <location>
        <begin position="25"/>
        <end position="45"/>
    </location>
</feature>
<keyword evidence="1" id="KW-1133">Transmembrane helix</keyword>
<dbReference type="InterPro" id="IPR039564">
    <property type="entry name" value="Peptidase_C39-like"/>
</dbReference>